<protein>
    <submittedName>
        <fullName evidence="1">SFRICE_036352</fullName>
    </submittedName>
</protein>
<dbReference type="EMBL" id="ODYU01012007">
    <property type="protein sequence ID" value="SOQ58071.1"/>
    <property type="molecule type" value="Genomic_DNA"/>
</dbReference>
<name>A0A2H1WYD0_SPOFR</name>
<gene>
    <name evidence="1" type="ORF">SFRICE_036352</name>
</gene>
<organism evidence="1">
    <name type="scientific">Spodoptera frugiperda</name>
    <name type="common">Fall armyworm</name>
    <dbReference type="NCBI Taxonomy" id="7108"/>
    <lineage>
        <taxon>Eukaryota</taxon>
        <taxon>Metazoa</taxon>
        <taxon>Ecdysozoa</taxon>
        <taxon>Arthropoda</taxon>
        <taxon>Hexapoda</taxon>
        <taxon>Insecta</taxon>
        <taxon>Pterygota</taxon>
        <taxon>Neoptera</taxon>
        <taxon>Endopterygota</taxon>
        <taxon>Lepidoptera</taxon>
        <taxon>Glossata</taxon>
        <taxon>Ditrysia</taxon>
        <taxon>Noctuoidea</taxon>
        <taxon>Noctuidae</taxon>
        <taxon>Amphipyrinae</taxon>
        <taxon>Spodoptera</taxon>
    </lineage>
</organism>
<proteinExistence type="predicted"/>
<sequence>MEVLVKSVLIGAAALVAAVTIAVEWWQYRQVPKTYAAYGQRKPNPN</sequence>
<evidence type="ECO:0000313" key="1">
    <source>
        <dbReference type="EMBL" id="SOQ58071.1"/>
    </source>
</evidence>
<accession>A0A2H1WYD0</accession>
<reference evidence="1" key="1">
    <citation type="submission" date="2016-07" db="EMBL/GenBank/DDBJ databases">
        <authorList>
            <person name="Bretaudeau A."/>
        </authorList>
    </citation>
    <scope>NUCLEOTIDE SEQUENCE</scope>
    <source>
        <strain evidence="1">Rice</strain>
        <tissue evidence="1">Whole body</tissue>
    </source>
</reference>
<dbReference type="AlphaFoldDB" id="A0A2H1WYD0"/>